<sequence>MFRYYWRKYRLYPVQNRISTPIRTLVSSSLFVRIPPSSAPREAPTPLVFVTASEWDQSSTTEMATLSSMLAEKGFTSLQVDLTAHPDAKHRTPSDKIQAFSEELRSVVRLSGSPFPPVIVARSASCLISQQYIESYPAKAMALISPPNTNADLERTKLGEPFDEFTYEPKFPIAVIDTKERVTELKAKNRLCKDPSSSVDIITVSKTEGQPLLNALELWLDDMGI</sequence>
<reference evidence="1 2" key="1">
    <citation type="journal article" date="2019" name="Nat. Ecol. Evol.">
        <title>Megaphylogeny resolves global patterns of mushroom evolution.</title>
        <authorList>
            <person name="Varga T."/>
            <person name="Krizsan K."/>
            <person name="Foldi C."/>
            <person name="Dima B."/>
            <person name="Sanchez-Garcia M."/>
            <person name="Sanchez-Ramirez S."/>
            <person name="Szollosi G.J."/>
            <person name="Szarkandi J.G."/>
            <person name="Papp V."/>
            <person name="Albert L."/>
            <person name="Andreopoulos W."/>
            <person name="Angelini C."/>
            <person name="Antonin V."/>
            <person name="Barry K.W."/>
            <person name="Bougher N.L."/>
            <person name="Buchanan P."/>
            <person name="Buyck B."/>
            <person name="Bense V."/>
            <person name="Catcheside P."/>
            <person name="Chovatia M."/>
            <person name="Cooper J."/>
            <person name="Damon W."/>
            <person name="Desjardin D."/>
            <person name="Finy P."/>
            <person name="Geml J."/>
            <person name="Haridas S."/>
            <person name="Hughes K."/>
            <person name="Justo A."/>
            <person name="Karasinski D."/>
            <person name="Kautmanova I."/>
            <person name="Kiss B."/>
            <person name="Kocsube S."/>
            <person name="Kotiranta H."/>
            <person name="LaButti K.M."/>
            <person name="Lechner B.E."/>
            <person name="Liimatainen K."/>
            <person name="Lipzen A."/>
            <person name="Lukacs Z."/>
            <person name="Mihaltcheva S."/>
            <person name="Morgado L.N."/>
            <person name="Niskanen T."/>
            <person name="Noordeloos M.E."/>
            <person name="Ohm R.A."/>
            <person name="Ortiz-Santana B."/>
            <person name="Ovrebo C."/>
            <person name="Racz N."/>
            <person name="Riley R."/>
            <person name="Savchenko A."/>
            <person name="Shiryaev A."/>
            <person name="Soop K."/>
            <person name="Spirin V."/>
            <person name="Szebenyi C."/>
            <person name="Tomsovsky M."/>
            <person name="Tulloss R.E."/>
            <person name="Uehling J."/>
            <person name="Grigoriev I.V."/>
            <person name="Vagvolgyi C."/>
            <person name="Papp T."/>
            <person name="Martin F.M."/>
            <person name="Miettinen O."/>
            <person name="Hibbett D.S."/>
            <person name="Nagy L.G."/>
        </authorList>
    </citation>
    <scope>NUCLEOTIDE SEQUENCE [LARGE SCALE GENOMIC DNA]</scope>
    <source>
        <strain evidence="1 2">CBS 121175</strain>
    </source>
</reference>
<proteinExistence type="predicted"/>
<dbReference type="Proteomes" id="UP000307440">
    <property type="component" value="Unassembled WGS sequence"/>
</dbReference>
<protein>
    <recommendedName>
        <fullName evidence="3">AB hydrolase-1 domain-containing protein</fullName>
    </recommendedName>
</protein>
<dbReference type="InterPro" id="IPR029058">
    <property type="entry name" value="AB_hydrolase_fold"/>
</dbReference>
<keyword evidence="2" id="KW-1185">Reference proteome</keyword>
<evidence type="ECO:0000313" key="1">
    <source>
        <dbReference type="EMBL" id="TFK30598.1"/>
    </source>
</evidence>
<dbReference type="OrthoDB" id="3365310at2759"/>
<dbReference type="SUPFAM" id="SSF53474">
    <property type="entry name" value="alpha/beta-Hydrolases"/>
    <property type="match status" value="1"/>
</dbReference>
<dbReference type="AlphaFoldDB" id="A0A5C3LCV2"/>
<evidence type="ECO:0008006" key="3">
    <source>
        <dbReference type="Google" id="ProtNLM"/>
    </source>
</evidence>
<gene>
    <name evidence="1" type="ORF">FA15DRAFT_751618</name>
</gene>
<evidence type="ECO:0000313" key="2">
    <source>
        <dbReference type="Proteomes" id="UP000307440"/>
    </source>
</evidence>
<dbReference type="EMBL" id="ML210146">
    <property type="protein sequence ID" value="TFK30598.1"/>
    <property type="molecule type" value="Genomic_DNA"/>
</dbReference>
<organism evidence="1 2">
    <name type="scientific">Coprinopsis marcescibilis</name>
    <name type="common">Agaric fungus</name>
    <name type="synonym">Psathyrella marcescibilis</name>
    <dbReference type="NCBI Taxonomy" id="230819"/>
    <lineage>
        <taxon>Eukaryota</taxon>
        <taxon>Fungi</taxon>
        <taxon>Dikarya</taxon>
        <taxon>Basidiomycota</taxon>
        <taxon>Agaricomycotina</taxon>
        <taxon>Agaricomycetes</taxon>
        <taxon>Agaricomycetidae</taxon>
        <taxon>Agaricales</taxon>
        <taxon>Agaricineae</taxon>
        <taxon>Psathyrellaceae</taxon>
        <taxon>Coprinopsis</taxon>
    </lineage>
</organism>
<name>A0A5C3LCV2_COPMA</name>
<dbReference type="Gene3D" id="3.40.50.1820">
    <property type="entry name" value="alpha/beta hydrolase"/>
    <property type="match status" value="1"/>
</dbReference>
<accession>A0A5C3LCV2</accession>